<dbReference type="EMBL" id="QEAQ01000007">
    <property type="protein sequence ID" value="TPX61522.1"/>
    <property type="molecule type" value="Genomic_DNA"/>
</dbReference>
<feature type="binding site" evidence="3">
    <location>
        <position position="142"/>
    </location>
    <ligand>
        <name>Zn(2+)</name>
        <dbReference type="ChEBI" id="CHEBI:29105"/>
    </ligand>
</feature>
<dbReference type="PANTHER" id="PTHR10122:SF0">
    <property type="entry name" value="CYTOCHROME C OXIDASE SUBUNIT 5B, ISOFORM A-RELATED"/>
    <property type="match status" value="1"/>
</dbReference>
<evidence type="ECO:0000256" key="2">
    <source>
        <dbReference type="ARBA" id="ARBA00022833"/>
    </source>
</evidence>
<dbReference type="Gene3D" id="2.60.11.10">
    <property type="entry name" value="Cytochrome c oxidase, subunit Vb"/>
    <property type="match status" value="1"/>
</dbReference>
<dbReference type="GO" id="GO:0046872">
    <property type="term" value="F:metal ion binding"/>
    <property type="evidence" value="ECO:0007669"/>
    <property type="project" value="UniProtKB-KW"/>
</dbReference>
<keyword evidence="1 3" id="KW-0479">Metal-binding</keyword>
<keyword evidence="5" id="KW-1185">Reference proteome</keyword>
<reference evidence="4 5" key="1">
    <citation type="journal article" date="2019" name="Sci. Rep.">
        <title>Comparative genomics of chytrid fungi reveal insights into the obligate biotrophic and pathogenic lifestyle of Synchytrium endobioticum.</title>
        <authorList>
            <person name="van de Vossenberg B.T.L.H."/>
            <person name="Warris S."/>
            <person name="Nguyen H.D.T."/>
            <person name="van Gent-Pelzer M.P.E."/>
            <person name="Joly D.L."/>
            <person name="van de Geest H.C."/>
            <person name="Bonants P.J.M."/>
            <person name="Smith D.S."/>
            <person name="Levesque C.A."/>
            <person name="van der Lee T.A.J."/>
        </authorList>
    </citation>
    <scope>NUCLEOTIDE SEQUENCE [LARGE SCALE GENOMIC DNA]</scope>
    <source>
        <strain evidence="4 5">CBS 809.83</strain>
    </source>
</reference>
<accession>A0A507ECH9</accession>
<keyword evidence="2 3" id="KW-0862">Zinc</keyword>
<name>A0A507ECH9_9FUNG</name>
<evidence type="ECO:0000313" key="5">
    <source>
        <dbReference type="Proteomes" id="UP000318582"/>
    </source>
</evidence>
<dbReference type="AlphaFoldDB" id="A0A507ECH9"/>
<dbReference type="PROSITE" id="PS51359">
    <property type="entry name" value="COX5B_2"/>
    <property type="match status" value="1"/>
</dbReference>
<evidence type="ECO:0000313" key="4">
    <source>
        <dbReference type="EMBL" id="TPX61522.1"/>
    </source>
</evidence>
<feature type="binding site" evidence="3">
    <location>
        <position position="139"/>
    </location>
    <ligand>
        <name>Zn(2+)</name>
        <dbReference type="ChEBI" id="CHEBI:29105"/>
    </ligand>
</feature>
<dbReference type="GO" id="GO:0006123">
    <property type="term" value="P:mitochondrial electron transport, cytochrome c to oxygen"/>
    <property type="evidence" value="ECO:0007669"/>
    <property type="project" value="InterPro"/>
</dbReference>
<gene>
    <name evidence="4" type="ORF">PhCBS80983_g01031</name>
</gene>
<dbReference type="Pfam" id="PF01215">
    <property type="entry name" value="COX5B"/>
    <property type="match status" value="1"/>
</dbReference>
<organism evidence="4 5">
    <name type="scientific">Powellomyces hirtus</name>
    <dbReference type="NCBI Taxonomy" id="109895"/>
    <lineage>
        <taxon>Eukaryota</taxon>
        <taxon>Fungi</taxon>
        <taxon>Fungi incertae sedis</taxon>
        <taxon>Chytridiomycota</taxon>
        <taxon>Chytridiomycota incertae sedis</taxon>
        <taxon>Chytridiomycetes</taxon>
        <taxon>Spizellomycetales</taxon>
        <taxon>Powellomycetaceae</taxon>
        <taxon>Powellomyces</taxon>
    </lineage>
</organism>
<dbReference type="InterPro" id="IPR002124">
    <property type="entry name" value="Cyt_c_oxidase_su5b"/>
</dbReference>
<evidence type="ECO:0000256" key="1">
    <source>
        <dbReference type="ARBA" id="ARBA00022723"/>
    </source>
</evidence>
<dbReference type="SUPFAM" id="SSF57802">
    <property type="entry name" value="Rubredoxin-like"/>
    <property type="match status" value="1"/>
</dbReference>
<dbReference type="Proteomes" id="UP000318582">
    <property type="component" value="Unassembled WGS sequence"/>
</dbReference>
<sequence length="156" mass="17403">MSAIARSALRATRVVAVAARHAVPAASFSAFAAVRQATPAKQDVDEDALAGFREEGKIPTNFELMTGNERYEYIARLQGKDPWEDLQPIVLTARGTPKNPIVIKGQDPERYIACTGFPADSHEAIWLTIRDHGKRFDRCPHCGNVFKYNQEHAHHH</sequence>
<evidence type="ECO:0000256" key="3">
    <source>
        <dbReference type="PIRSR" id="PIRSR602124-2"/>
    </source>
</evidence>
<dbReference type="GO" id="GO:0005740">
    <property type="term" value="C:mitochondrial envelope"/>
    <property type="evidence" value="ECO:0007669"/>
    <property type="project" value="InterPro"/>
</dbReference>
<feature type="binding site" evidence="3">
    <location>
        <position position="114"/>
    </location>
    <ligand>
        <name>Zn(2+)</name>
        <dbReference type="ChEBI" id="CHEBI:29105"/>
    </ligand>
</feature>
<dbReference type="PANTHER" id="PTHR10122">
    <property type="entry name" value="CYTOCHROME C OXIDASE SUBUNIT 5B, MITOCHONDRIAL"/>
    <property type="match status" value="1"/>
</dbReference>
<feature type="binding site" evidence="3">
    <location>
        <position position="122"/>
    </location>
    <ligand>
        <name>Zn(2+)</name>
        <dbReference type="ChEBI" id="CHEBI:29105"/>
    </ligand>
</feature>
<dbReference type="GO" id="GO:0045277">
    <property type="term" value="C:respiratory chain complex IV"/>
    <property type="evidence" value="ECO:0007669"/>
    <property type="project" value="InterPro"/>
</dbReference>
<dbReference type="STRING" id="109895.A0A507ECH9"/>
<protein>
    <submittedName>
        <fullName evidence="4">Uncharacterized protein</fullName>
    </submittedName>
</protein>
<dbReference type="InterPro" id="IPR036972">
    <property type="entry name" value="Cyt_c_oxidase_su5b_sf"/>
</dbReference>
<proteinExistence type="predicted"/>
<comment type="caution">
    <text evidence="4">The sequence shown here is derived from an EMBL/GenBank/DDBJ whole genome shotgun (WGS) entry which is preliminary data.</text>
</comment>